<evidence type="ECO:0000313" key="5">
    <source>
        <dbReference type="Proteomes" id="UP000028607"/>
    </source>
</evidence>
<keyword evidence="4" id="KW-0030">Aminoacyl-tRNA synthetase</keyword>
<feature type="domain" description="DUF7867" evidence="3">
    <location>
        <begin position="170"/>
        <end position="420"/>
    </location>
</feature>
<dbReference type="InterPro" id="IPR018705">
    <property type="entry name" value="DUF2134_membrane"/>
</dbReference>
<protein>
    <submittedName>
        <fullName evidence="4">Aminoacyl-tRNA synthetase class I</fullName>
    </submittedName>
</protein>
<dbReference type="GO" id="GO:0004812">
    <property type="term" value="F:aminoacyl-tRNA ligase activity"/>
    <property type="evidence" value="ECO:0007669"/>
    <property type="project" value="UniProtKB-KW"/>
</dbReference>
<sequence length="436" mass="46243">MSRQGLRRFAASQEGAITPFALLWLMLTLTVGSLAVDVSNAYRERTQMQDAVDATALGAVYLESDPKISVDEARQRAVAVGQANLGQDASSVITPEDVVFGYYDDTNDTFTTTYTAGEALTRAVKVTAHRDAERNNETPTFMARLAGKFGWTIRTSAIAEAYRPKCLTEGLSANGVIDLQSGNTFKSGFCLYARAYVSLNQNNIFEPGSIVSMPDVNNLDIPASGFSRNDGLAEALRNAFYDLRILNQLSTKIDDLRSGAATMPSYITDPSITTISKSKIDTSEFQPGHVYELSCSGSKAHIDGTTIKDAVIFASCPVVFGNGVALENVIFANTSTSDRSFSAPSGLRLGANDSCASGGGVQILTLGGVGSAAKVEFYGSQIIAARDVNFAAQANGVQGISVIAGGKIDGTSNSTFGHCGSGMDSSFDLQYFRLRA</sequence>
<dbReference type="OrthoDB" id="7863619at2"/>
<keyword evidence="5" id="KW-1185">Reference proteome</keyword>
<accession>A0A085TXH1</accession>
<dbReference type="EMBL" id="AQRC01000005">
    <property type="protein sequence ID" value="KFE35418.1"/>
    <property type="molecule type" value="Genomic_DNA"/>
</dbReference>
<dbReference type="InterPro" id="IPR057189">
    <property type="entry name" value="DUF7867"/>
</dbReference>
<dbReference type="STRING" id="1317124.DW2_08312"/>
<dbReference type="PATRIC" id="fig|1317124.6.peg.1691"/>
<dbReference type="Proteomes" id="UP000028607">
    <property type="component" value="Unassembled WGS sequence"/>
</dbReference>
<dbReference type="RefSeq" id="WP_051855663.1">
    <property type="nucleotide sequence ID" value="NZ_AQRC01000005.1"/>
</dbReference>
<dbReference type="Pfam" id="PF13400">
    <property type="entry name" value="Tad"/>
    <property type="match status" value="1"/>
</dbReference>
<reference evidence="5" key="1">
    <citation type="submission" date="2013-04" db="EMBL/GenBank/DDBJ databases">
        <title>Thioclava sp. 13D2W-2 Genome Sequencing.</title>
        <authorList>
            <person name="Lai Q."/>
            <person name="Li G."/>
            <person name="Shao Z."/>
        </authorList>
    </citation>
    <scope>NUCLEOTIDE SEQUENCE [LARGE SCALE GENOMIC DNA]</scope>
    <source>
        <strain evidence="5">13D2W-2</strain>
    </source>
</reference>
<dbReference type="InterPro" id="IPR028087">
    <property type="entry name" value="Tad_N"/>
</dbReference>
<reference evidence="4 5" key="2">
    <citation type="journal article" date="2015" name="Antonie Van Leeuwenhoek">
        <title>Thioclava indica sp. nov., isolated from surface seawater of the Indian Ocean.</title>
        <authorList>
            <person name="Liu Y."/>
            <person name="Lai Q."/>
            <person name="Du J."/>
            <person name="Xu H."/>
            <person name="Jiang L."/>
            <person name="Shao Z."/>
        </authorList>
    </citation>
    <scope>NUCLEOTIDE SEQUENCE [LARGE SCALE GENOMIC DNA]</scope>
    <source>
        <strain evidence="4 5">13D2W-2</strain>
    </source>
</reference>
<dbReference type="Pfam" id="PF09977">
    <property type="entry name" value="Tad_C"/>
    <property type="match status" value="1"/>
</dbReference>
<dbReference type="AlphaFoldDB" id="A0A085TXH1"/>
<gene>
    <name evidence="4" type="ORF">DW2_08312</name>
</gene>
<proteinExistence type="predicted"/>
<keyword evidence="4" id="KW-0436">Ligase</keyword>
<name>A0A085TXH1_9RHOB</name>
<dbReference type="Pfam" id="PF25269">
    <property type="entry name" value="DUF7867"/>
    <property type="match status" value="1"/>
</dbReference>
<feature type="domain" description="Putative Flp pilus-assembly TadG-like N-terminal" evidence="2">
    <location>
        <begin position="15"/>
        <end position="59"/>
    </location>
</feature>
<evidence type="ECO:0000259" key="2">
    <source>
        <dbReference type="Pfam" id="PF13400"/>
    </source>
</evidence>
<comment type="caution">
    <text evidence="4">The sequence shown here is derived from an EMBL/GenBank/DDBJ whole genome shotgun (WGS) entry which is preliminary data.</text>
</comment>
<evidence type="ECO:0000259" key="3">
    <source>
        <dbReference type="Pfam" id="PF25269"/>
    </source>
</evidence>
<organism evidence="4 5">
    <name type="scientific">Thioclava atlantica</name>
    <dbReference type="NCBI Taxonomy" id="1317124"/>
    <lineage>
        <taxon>Bacteria</taxon>
        <taxon>Pseudomonadati</taxon>
        <taxon>Pseudomonadota</taxon>
        <taxon>Alphaproteobacteria</taxon>
        <taxon>Rhodobacterales</taxon>
        <taxon>Paracoccaceae</taxon>
        <taxon>Thioclava</taxon>
    </lineage>
</organism>
<dbReference type="eggNOG" id="COG4961">
    <property type="taxonomic scope" value="Bacteria"/>
</dbReference>
<feature type="domain" description="DUF2134" evidence="1">
    <location>
        <begin position="72"/>
        <end position="159"/>
    </location>
</feature>
<evidence type="ECO:0000313" key="4">
    <source>
        <dbReference type="EMBL" id="KFE35418.1"/>
    </source>
</evidence>
<evidence type="ECO:0000259" key="1">
    <source>
        <dbReference type="Pfam" id="PF09977"/>
    </source>
</evidence>